<sequence>MTVERLQDTKPAIDRWDEVFEALSAEPRRQLLVTLMDSPDGRRVPLPDAAVDPSESAECEELRLHLTHRHLPMLAELGFVDWTTDPFCAQRGTRFGEVAAVVELLYANAHALPDQLVDGYRRLEQERDD</sequence>
<dbReference type="RefSeq" id="WP_124196527.1">
    <property type="nucleotide sequence ID" value="NZ_REGA01000014.1"/>
</dbReference>
<dbReference type="AlphaFoldDB" id="A0A3N6P5L8"/>
<gene>
    <name evidence="1" type="ORF">EA473_15610</name>
</gene>
<evidence type="ECO:0008006" key="3">
    <source>
        <dbReference type="Google" id="ProtNLM"/>
    </source>
</evidence>
<keyword evidence="2" id="KW-1185">Reference proteome</keyword>
<comment type="caution">
    <text evidence="1">The sequence shown here is derived from an EMBL/GenBank/DDBJ whole genome shotgun (WGS) entry which is preliminary data.</text>
</comment>
<dbReference type="Proteomes" id="UP000282323">
    <property type="component" value="Unassembled WGS sequence"/>
</dbReference>
<name>A0A3N6P5L8_NATCH</name>
<evidence type="ECO:0000313" key="2">
    <source>
        <dbReference type="Proteomes" id="UP000282323"/>
    </source>
</evidence>
<evidence type="ECO:0000313" key="1">
    <source>
        <dbReference type="EMBL" id="RQG93449.1"/>
    </source>
</evidence>
<organism evidence="1 2">
    <name type="scientific">Natrarchaeobius chitinivorans</name>
    <dbReference type="NCBI Taxonomy" id="1679083"/>
    <lineage>
        <taxon>Archaea</taxon>
        <taxon>Methanobacteriati</taxon>
        <taxon>Methanobacteriota</taxon>
        <taxon>Stenosarchaea group</taxon>
        <taxon>Halobacteria</taxon>
        <taxon>Halobacteriales</taxon>
        <taxon>Natrialbaceae</taxon>
        <taxon>Natrarchaeobius</taxon>
    </lineage>
</organism>
<proteinExistence type="predicted"/>
<dbReference type="OrthoDB" id="247722at2157"/>
<protein>
    <recommendedName>
        <fullName evidence="3">ArsR family transcriptional regulator</fullName>
    </recommendedName>
</protein>
<accession>A0A3N6P5L8</accession>
<dbReference type="EMBL" id="REGA01000014">
    <property type="protein sequence ID" value="RQG93449.1"/>
    <property type="molecule type" value="Genomic_DNA"/>
</dbReference>
<reference evidence="1 2" key="1">
    <citation type="submission" date="2018-10" db="EMBL/GenBank/DDBJ databases">
        <title>Natrarchaeobius chitinivorans gen. nov., sp. nov., and Natrarchaeobius haloalkaliphilus sp. nov., alkaliphilic, chitin-utilizing haloarchaea from hypersaline alkaline lakes.</title>
        <authorList>
            <person name="Sorokin D.Y."/>
            <person name="Elcheninov A.G."/>
            <person name="Kostrikina N.A."/>
            <person name="Bale N.J."/>
            <person name="Sinninghe Damste J.S."/>
            <person name="Khijniak T.V."/>
            <person name="Kublanov I.V."/>
            <person name="Toshchakov S.V."/>
        </authorList>
    </citation>
    <scope>NUCLEOTIDE SEQUENCE [LARGE SCALE GENOMIC DNA]</scope>
    <source>
        <strain evidence="1 2">AArcht4T</strain>
    </source>
</reference>